<dbReference type="InterPro" id="IPR015928">
    <property type="entry name" value="Aconitase/3IPM_dehydase_swvl"/>
</dbReference>
<evidence type="ECO:0000313" key="2">
    <source>
        <dbReference type="EMBL" id="CEK74827.1"/>
    </source>
</evidence>
<name>A0A0B7A2I7_9EUPU</name>
<dbReference type="EMBL" id="HACG01027962">
    <property type="protein sequence ID" value="CEK74827.1"/>
    <property type="molecule type" value="Transcribed_RNA"/>
</dbReference>
<dbReference type="AlphaFoldDB" id="A0A0B7A2I7"/>
<proteinExistence type="predicted"/>
<protein>
    <submittedName>
        <fullName evidence="2">Uncharacterized protein</fullName>
    </submittedName>
</protein>
<dbReference type="Gene3D" id="6.10.190.10">
    <property type="match status" value="1"/>
</dbReference>
<dbReference type="PANTHER" id="PTHR11670">
    <property type="entry name" value="ACONITASE/IRON-RESPONSIVE ELEMENT FAMILY MEMBER"/>
    <property type="match status" value="1"/>
</dbReference>
<organism evidence="2">
    <name type="scientific">Arion vulgaris</name>
    <dbReference type="NCBI Taxonomy" id="1028688"/>
    <lineage>
        <taxon>Eukaryota</taxon>
        <taxon>Metazoa</taxon>
        <taxon>Spiralia</taxon>
        <taxon>Lophotrochozoa</taxon>
        <taxon>Mollusca</taxon>
        <taxon>Gastropoda</taxon>
        <taxon>Heterobranchia</taxon>
        <taxon>Euthyneura</taxon>
        <taxon>Panpulmonata</taxon>
        <taxon>Eupulmonata</taxon>
        <taxon>Stylommatophora</taxon>
        <taxon>Helicina</taxon>
        <taxon>Arionoidea</taxon>
        <taxon>Arionidae</taxon>
        <taxon>Arion</taxon>
    </lineage>
</organism>
<reference evidence="2" key="1">
    <citation type="submission" date="2014-12" db="EMBL/GenBank/DDBJ databases">
        <title>Insight into the proteome of Arion vulgaris.</title>
        <authorList>
            <person name="Aradska J."/>
            <person name="Bulat T."/>
            <person name="Smidak R."/>
            <person name="Sarate P."/>
            <person name="Gangsoo J."/>
            <person name="Sialana F."/>
            <person name="Bilban M."/>
            <person name="Lubec G."/>
        </authorList>
    </citation>
    <scope>NUCLEOTIDE SEQUENCE</scope>
    <source>
        <tissue evidence="2">Skin</tissue>
    </source>
</reference>
<dbReference type="InterPro" id="IPR006249">
    <property type="entry name" value="Aconitase/IRP2"/>
</dbReference>
<gene>
    <name evidence="2" type="primary">ORF92744</name>
    <name evidence="1" type="synonym">ORF92733</name>
</gene>
<dbReference type="SUPFAM" id="SSF52016">
    <property type="entry name" value="LeuD/IlvD-like"/>
    <property type="match status" value="1"/>
</dbReference>
<dbReference type="EMBL" id="HACG01027961">
    <property type="protein sequence ID" value="CEK74826.1"/>
    <property type="molecule type" value="Transcribed_RNA"/>
</dbReference>
<dbReference type="Gene3D" id="3.20.19.10">
    <property type="entry name" value="Aconitase, domain 4"/>
    <property type="match status" value="1"/>
</dbReference>
<sequence length="125" mass="13821">MANLSSCDIWPSRDQVQAVEKEFVVPAMFKDVYSRIAQSNKRWNKLEAPSSDLYPWDAASTYIKSPPFFDDMELDITVAKPIKNAAVLLNLGDSVTTDHISPAGSIARNSPAARFSCPWVGTSRV</sequence>
<evidence type="ECO:0000313" key="1">
    <source>
        <dbReference type="EMBL" id="CEK74826.1"/>
    </source>
</evidence>
<accession>A0A0B7A2I7</accession>